<reference evidence="6 7" key="1">
    <citation type="journal article" date="2017" name="Mol. Plant">
        <title>The Genome of Medicinal Plant Macleaya cordata Provides New Insights into Benzylisoquinoline Alkaloids Metabolism.</title>
        <authorList>
            <person name="Liu X."/>
            <person name="Liu Y."/>
            <person name="Huang P."/>
            <person name="Ma Y."/>
            <person name="Qing Z."/>
            <person name="Tang Q."/>
            <person name="Cao H."/>
            <person name="Cheng P."/>
            <person name="Zheng Y."/>
            <person name="Yuan Z."/>
            <person name="Zhou Y."/>
            <person name="Liu J."/>
            <person name="Tang Z."/>
            <person name="Zhuo Y."/>
            <person name="Zhang Y."/>
            <person name="Yu L."/>
            <person name="Huang J."/>
            <person name="Yang P."/>
            <person name="Peng Q."/>
            <person name="Zhang J."/>
            <person name="Jiang W."/>
            <person name="Zhang Z."/>
            <person name="Lin K."/>
            <person name="Ro D.K."/>
            <person name="Chen X."/>
            <person name="Xiong X."/>
            <person name="Shang Y."/>
            <person name="Huang S."/>
            <person name="Zeng J."/>
        </authorList>
    </citation>
    <scope>NUCLEOTIDE SEQUENCE [LARGE SCALE GENOMIC DNA]</scope>
    <source>
        <strain evidence="7">cv. BLH2017</strain>
        <tissue evidence="6">Root</tissue>
    </source>
</reference>
<keyword evidence="1 3" id="KW-0853">WD repeat</keyword>
<evidence type="ECO:0000256" key="3">
    <source>
        <dbReference type="PROSITE-ProRule" id="PRU00221"/>
    </source>
</evidence>
<feature type="transmembrane region" description="Helical" evidence="5">
    <location>
        <begin position="273"/>
        <end position="298"/>
    </location>
</feature>
<evidence type="ECO:0000313" key="6">
    <source>
        <dbReference type="EMBL" id="OVA01555.1"/>
    </source>
</evidence>
<dbReference type="EMBL" id="MVGT01004051">
    <property type="protein sequence ID" value="OVA01555.1"/>
    <property type="molecule type" value="Genomic_DNA"/>
</dbReference>
<organism evidence="6 7">
    <name type="scientific">Macleaya cordata</name>
    <name type="common">Five-seeded plume-poppy</name>
    <name type="synonym">Bocconia cordata</name>
    <dbReference type="NCBI Taxonomy" id="56857"/>
    <lineage>
        <taxon>Eukaryota</taxon>
        <taxon>Viridiplantae</taxon>
        <taxon>Streptophyta</taxon>
        <taxon>Embryophyta</taxon>
        <taxon>Tracheophyta</taxon>
        <taxon>Spermatophyta</taxon>
        <taxon>Magnoliopsida</taxon>
        <taxon>Ranunculales</taxon>
        <taxon>Papaveraceae</taxon>
        <taxon>Papaveroideae</taxon>
        <taxon>Macleaya</taxon>
    </lineage>
</organism>
<dbReference type="PROSITE" id="PS50082">
    <property type="entry name" value="WD_REPEATS_2"/>
    <property type="match status" value="1"/>
</dbReference>
<evidence type="ECO:0000256" key="1">
    <source>
        <dbReference type="ARBA" id="ARBA00022574"/>
    </source>
</evidence>
<sequence>MPIDLPGFYYDPEKNRYFPIKGPIPGSHIQKPPSKPDQANEHHNNCRKKGIRTTELLQVRELYGKVLNFDKWKCNFQQEYQKIRASQPMIWKYQKTDMIADSALEQLHVDIQTLEGQNETNVLLMGSMNGSLSLYEVEKDGQHFDYGIKCMPDFVWPLTTENQAECNNVPGHIWRPAGASTLMSSNISCIQRTQKHYPRTPDDNLSIQHALIATLGSETSGGSLYMLNLSEPLDLNPSDPILRRRLVAVASMNCTIWTADCNSNGSEACRNCYFVYILILYLVLSFIGTNLGAALVNLETGALSWLCRSKSDVFSQKFDHSGNIIICGFRNGAIVTVDVRQKQGFSARLPRHRVPYSSCTVREPSSSNARKLTTQWFELKGNIRPFCTTSMPSSISSLVTLQTYDQYFLASSMDGSIKLYDHRLMQRGAVQSYEGHVNSHTRIQLGVDPSEGLVMSGGEDGYVRIWSIKTAELLFGTKISSSAPSALCWPGTGMIAFSSEAKSQMGMSLFSDMANDRYGLEYLTCDKPSP</sequence>
<keyword evidence="7" id="KW-1185">Reference proteome</keyword>
<dbReference type="AlphaFoldDB" id="A0A200PTQ0"/>
<dbReference type="FunCoup" id="A0A200PTQ0">
    <property type="interactions" value="1249"/>
</dbReference>
<dbReference type="Proteomes" id="UP000195402">
    <property type="component" value="Unassembled WGS sequence"/>
</dbReference>
<evidence type="ECO:0000313" key="7">
    <source>
        <dbReference type="Proteomes" id="UP000195402"/>
    </source>
</evidence>
<proteinExistence type="predicted"/>
<dbReference type="PANTHER" id="PTHR44472:SF1">
    <property type="entry name" value="DDB1 AND CUL4 ASSOCIATED FACTOR 4"/>
    <property type="match status" value="1"/>
</dbReference>
<dbReference type="InterPro" id="IPR036322">
    <property type="entry name" value="WD40_repeat_dom_sf"/>
</dbReference>
<dbReference type="Gene3D" id="2.130.10.10">
    <property type="entry name" value="YVTN repeat-like/Quinoprotein amine dehydrogenase"/>
    <property type="match status" value="1"/>
</dbReference>
<evidence type="ECO:0000256" key="4">
    <source>
        <dbReference type="SAM" id="MobiDB-lite"/>
    </source>
</evidence>
<keyword evidence="5" id="KW-0812">Transmembrane</keyword>
<dbReference type="PANTHER" id="PTHR44472">
    <property type="entry name" value="DDB1- AND CUL4-ASSOCIATED FACTOR 4-RELATED"/>
    <property type="match status" value="1"/>
</dbReference>
<dbReference type="InterPro" id="IPR015943">
    <property type="entry name" value="WD40/YVTN_repeat-like_dom_sf"/>
</dbReference>
<keyword evidence="2" id="KW-0677">Repeat</keyword>
<dbReference type="InterPro" id="IPR052254">
    <property type="entry name" value="CUL4-DDB1_E3_ligase_receptor"/>
</dbReference>
<dbReference type="Pfam" id="PF23761">
    <property type="entry name" value="Beta-prop_DCAF4"/>
    <property type="match status" value="1"/>
</dbReference>
<dbReference type="OrthoDB" id="128867at2759"/>
<protein>
    <submittedName>
        <fullName evidence="6">WD40 repeat</fullName>
    </submittedName>
</protein>
<comment type="caution">
    <text evidence="6">The sequence shown here is derived from an EMBL/GenBank/DDBJ whole genome shotgun (WGS) entry which is preliminary data.</text>
</comment>
<dbReference type="OMA" id="FQHEYQK"/>
<keyword evidence="5" id="KW-1133">Transmembrane helix</keyword>
<evidence type="ECO:0000256" key="5">
    <source>
        <dbReference type="SAM" id="Phobius"/>
    </source>
</evidence>
<dbReference type="InParanoid" id="A0A200PTQ0"/>
<name>A0A200PTQ0_MACCD</name>
<feature type="repeat" description="WD" evidence="3">
    <location>
        <begin position="433"/>
        <end position="476"/>
    </location>
</feature>
<gene>
    <name evidence="6" type="ORF">BVC80_8867g4</name>
</gene>
<dbReference type="SMART" id="SM00320">
    <property type="entry name" value="WD40"/>
    <property type="match status" value="2"/>
</dbReference>
<keyword evidence="5" id="KW-0472">Membrane</keyword>
<dbReference type="SUPFAM" id="SSF50978">
    <property type="entry name" value="WD40 repeat-like"/>
    <property type="match status" value="1"/>
</dbReference>
<evidence type="ECO:0000256" key="2">
    <source>
        <dbReference type="ARBA" id="ARBA00022737"/>
    </source>
</evidence>
<accession>A0A200PTQ0</accession>
<dbReference type="STRING" id="56857.A0A200PTQ0"/>
<feature type="region of interest" description="Disordered" evidence="4">
    <location>
        <begin position="22"/>
        <end position="48"/>
    </location>
</feature>
<dbReference type="InterPro" id="IPR001680">
    <property type="entry name" value="WD40_rpt"/>
</dbReference>